<name>A0A1I4ZAS3_9GAMM</name>
<evidence type="ECO:0000313" key="1">
    <source>
        <dbReference type="EMBL" id="SFN47375.1"/>
    </source>
</evidence>
<protein>
    <submittedName>
        <fullName evidence="1">Uncharacterized protein</fullName>
    </submittedName>
</protein>
<dbReference type="Proteomes" id="UP000199011">
    <property type="component" value="Unassembled WGS sequence"/>
</dbReference>
<accession>A0A1I4ZAS3</accession>
<proteinExistence type="predicted"/>
<organism evidence="1 2">
    <name type="scientific">Xenorhabdus japonica</name>
    <dbReference type="NCBI Taxonomy" id="53341"/>
    <lineage>
        <taxon>Bacteria</taxon>
        <taxon>Pseudomonadati</taxon>
        <taxon>Pseudomonadota</taxon>
        <taxon>Gammaproteobacteria</taxon>
        <taxon>Enterobacterales</taxon>
        <taxon>Morganellaceae</taxon>
        <taxon>Xenorhabdus</taxon>
    </lineage>
</organism>
<gene>
    <name evidence="1" type="ORF">SAMN05421579_10545</name>
</gene>
<reference evidence="2" key="1">
    <citation type="submission" date="2016-10" db="EMBL/GenBank/DDBJ databases">
        <authorList>
            <person name="Varghese N."/>
            <person name="Submissions S."/>
        </authorList>
    </citation>
    <scope>NUCLEOTIDE SEQUENCE [LARGE SCALE GENOMIC DNA]</scope>
    <source>
        <strain evidence="2">DSM 16522</strain>
    </source>
</reference>
<dbReference type="AlphaFoldDB" id="A0A1I4ZAS3"/>
<dbReference type="RefSeq" id="WP_092517864.1">
    <property type="nucleotide sequence ID" value="NZ_CAWRAH010000067.1"/>
</dbReference>
<dbReference type="OrthoDB" id="3532550at2"/>
<dbReference type="EMBL" id="FOVO01000005">
    <property type="protein sequence ID" value="SFN47375.1"/>
    <property type="molecule type" value="Genomic_DNA"/>
</dbReference>
<sequence>MKKDIWKNIQPLRIPSRWVIDVNNFYDYEPTKENMDWFYGSILISGHNSLDGLCFDSRYEPEGDPNGLFVLDFFIIKINKKTGKTEEEKFLGSKQTRDKTMFINMLEEFMFTGKYE</sequence>
<evidence type="ECO:0000313" key="2">
    <source>
        <dbReference type="Proteomes" id="UP000199011"/>
    </source>
</evidence>
<keyword evidence="2" id="KW-1185">Reference proteome</keyword>